<feature type="chain" id="PRO_5034361167" description="DUF4920 domain-containing protein" evidence="1">
    <location>
        <begin position="19"/>
        <end position="142"/>
    </location>
</feature>
<gene>
    <name evidence="2" type="ORF">ES676_13905</name>
</gene>
<comment type="caution">
    <text evidence="2">The sequence shown here is derived from an EMBL/GenBank/DDBJ whole genome shotgun (WGS) entry which is preliminary data.</text>
</comment>
<dbReference type="AlphaFoldDB" id="A0A8H2LF63"/>
<reference evidence="2 3" key="1">
    <citation type="submission" date="2019-08" db="EMBL/GenBank/DDBJ databases">
        <title>Genomes of Antarctic Bizionia species.</title>
        <authorList>
            <person name="Bowman J.P."/>
        </authorList>
    </citation>
    <scope>NUCLEOTIDE SEQUENCE [LARGE SCALE GENOMIC DNA]</scope>
    <source>
        <strain evidence="2 3">HFD</strain>
    </source>
</reference>
<organism evidence="2 3">
    <name type="scientific">Bizionia saleffrena</name>
    <dbReference type="NCBI Taxonomy" id="291189"/>
    <lineage>
        <taxon>Bacteria</taxon>
        <taxon>Pseudomonadati</taxon>
        <taxon>Bacteroidota</taxon>
        <taxon>Flavobacteriia</taxon>
        <taxon>Flavobacteriales</taxon>
        <taxon>Flavobacteriaceae</taxon>
        <taxon>Bizionia</taxon>
    </lineage>
</organism>
<evidence type="ECO:0000313" key="2">
    <source>
        <dbReference type="EMBL" id="TYB69512.1"/>
    </source>
</evidence>
<dbReference type="RefSeq" id="WP_148370933.1">
    <property type="nucleotide sequence ID" value="NZ_VSKM01000020.1"/>
</dbReference>
<evidence type="ECO:0000313" key="3">
    <source>
        <dbReference type="Proteomes" id="UP000323324"/>
    </source>
</evidence>
<evidence type="ECO:0000256" key="1">
    <source>
        <dbReference type="SAM" id="SignalP"/>
    </source>
</evidence>
<evidence type="ECO:0008006" key="4">
    <source>
        <dbReference type="Google" id="ProtNLM"/>
    </source>
</evidence>
<keyword evidence="3" id="KW-1185">Reference proteome</keyword>
<dbReference type="EMBL" id="VSKM01000020">
    <property type="protein sequence ID" value="TYB69512.1"/>
    <property type="molecule type" value="Genomic_DNA"/>
</dbReference>
<accession>A0A8H2LF63</accession>
<proteinExistence type="predicted"/>
<keyword evidence="1" id="KW-0732">Signal</keyword>
<protein>
    <recommendedName>
        <fullName evidence="4">DUF4920 domain-containing protein</fullName>
    </recommendedName>
</protein>
<name>A0A8H2LF63_9FLAO</name>
<dbReference type="Proteomes" id="UP000323324">
    <property type="component" value="Unassembled WGS sequence"/>
</dbReference>
<sequence>MKSLLFVIALLFSVGLFAQDSTDTTVKAPVIITKLPIQKTATLKGVTIKFVSVVSDSRCPKNVNCIWAGEVVLLVDVQHGGNKAEAKTITIGFKRNPTGQETDIIFKDESLTIQAMNVSPYPEYGVEVNASDYVLLLDVEAY</sequence>
<feature type="signal peptide" evidence="1">
    <location>
        <begin position="1"/>
        <end position="18"/>
    </location>
</feature>